<dbReference type="Pfam" id="PF00378">
    <property type="entry name" value="ECH_1"/>
    <property type="match status" value="1"/>
</dbReference>
<evidence type="ECO:0000256" key="2">
    <source>
        <dbReference type="ARBA" id="ARBA00023239"/>
    </source>
</evidence>
<organism evidence="5 6">
    <name type="scientific">Nocardioides yefusunii</name>
    <dbReference type="NCBI Taxonomy" id="2500546"/>
    <lineage>
        <taxon>Bacteria</taxon>
        <taxon>Bacillati</taxon>
        <taxon>Actinomycetota</taxon>
        <taxon>Actinomycetes</taxon>
        <taxon>Propionibacteriales</taxon>
        <taxon>Nocardioidaceae</taxon>
        <taxon>Nocardioides</taxon>
    </lineage>
</organism>
<sequence length="282" mass="30109">MTQPQAPSSSSEARPEPGPEHRPHLSVTRPRDGVVLVTLDNPDQRNAMSDEMTASWVDCVDELVDDPEVRAVVITGAGTAFSSGGDLSWLASEPEAGVDRLRSRMLPFYRSWLQVRRLEVPVVAAINGPAIGAGLCFALACDLRFAARGAKMGVPFTQLGLHPGMAGTYLLTEAVGAAVARDLFLTGRIIEGDEALRLGLVSRVIEPERFLDEALDAAAAIAAAAPIATKLTKQALRDGGHGDFEHALQWEAMAQPITLATADLQEGIAAAQQKRRPVFEGR</sequence>
<evidence type="ECO:0000313" key="5">
    <source>
        <dbReference type="EMBL" id="MFC6154509.1"/>
    </source>
</evidence>
<keyword evidence="6" id="KW-1185">Reference proteome</keyword>
<evidence type="ECO:0000313" key="6">
    <source>
        <dbReference type="Proteomes" id="UP001596098"/>
    </source>
</evidence>
<reference evidence="6" key="1">
    <citation type="journal article" date="2019" name="Int. J. Syst. Evol. Microbiol.">
        <title>The Global Catalogue of Microorganisms (GCM) 10K type strain sequencing project: providing services to taxonomists for standard genome sequencing and annotation.</title>
        <authorList>
            <consortium name="The Broad Institute Genomics Platform"/>
            <consortium name="The Broad Institute Genome Sequencing Center for Infectious Disease"/>
            <person name="Wu L."/>
            <person name="Ma J."/>
        </authorList>
    </citation>
    <scope>NUCLEOTIDE SEQUENCE [LARGE SCALE GENOMIC DNA]</scope>
    <source>
        <strain evidence="6">DFY28</strain>
    </source>
</reference>
<dbReference type="Proteomes" id="UP001596098">
    <property type="component" value="Unassembled WGS sequence"/>
</dbReference>
<accession>A0ABW1R184</accession>
<protein>
    <submittedName>
        <fullName evidence="5">Enoyl-CoA hydratase/isomerase family protein</fullName>
    </submittedName>
</protein>
<feature type="region of interest" description="Disordered" evidence="4">
    <location>
        <begin position="1"/>
        <end position="32"/>
    </location>
</feature>
<evidence type="ECO:0000256" key="4">
    <source>
        <dbReference type="SAM" id="MobiDB-lite"/>
    </source>
</evidence>
<comment type="similarity">
    <text evidence="1 3">Belongs to the enoyl-CoA hydratase/isomerase family.</text>
</comment>
<keyword evidence="2" id="KW-0456">Lyase</keyword>
<feature type="compositionally biased region" description="Low complexity" evidence="4">
    <location>
        <begin position="1"/>
        <end position="12"/>
    </location>
</feature>
<evidence type="ECO:0000256" key="1">
    <source>
        <dbReference type="ARBA" id="ARBA00005254"/>
    </source>
</evidence>
<feature type="compositionally biased region" description="Basic and acidic residues" evidence="4">
    <location>
        <begin position="13"/>
        <end position="23"/>
    </location>
</feature>
<dbReference type="Gene3D" id="3.90.226.10">
    <property type="entry name" value="2-enoyl-CoA Hydratase, Chain A, domain 1"/>
    <property type="match status" value="1"/>
</dbReference>
<dbReference type="InterPro" id="IPR001753">
    <property type="entry name" value="Enoyl-CoA_hydra/iso"/>
</dbReference>
<dbReference type="SUPFAM" id="SSF52096">
    <property type="entry name" value="ClpP/crotonase"/>
    <property type="match status" value="1"/>
</dbReference>
<dbReference type="PANTHER" id="PTHR11941:SF173">
    <property type="entry name" value="3-HYDROXYBUTYRYL-COA DEHYDRATASE-LIKE PROTEIN, MITOCHONDRIAL"/>
    <property type="match status" value="1"/>
</dbReference>
<dbReference type="InterPro" id="IPR029045">
    <property type="entry name" value="ClpP/crotonase-like_dom_sf"/>
</dbReference>
<dbReference type="InterPro" id="IPR014748">
    <property type="entry name" value="Enoyl-CoA_hydra_C"/>
</dbReference>
<evidence type="ECO:0000256" key="3">
    <source>
        <dbReference type="RuleBase" id="RU003707"/>
    </source>
</evidence>
<gene>
    <name evidence="5" type="ORF">ACFPWU_12640</name>
</gene>
<dbReference type="PANTHER" id="PTHR11941">
    <property type="entry name" value="ENOYL-COA HYDRATASE-RELATED"/>
    <property type="match status" value="1"/>
</dbReference>
<dbReference type="RefSeq" id="WP_128219881.1">
    <property type="nucleotide sequence ID" value="NZ_CP034929.1"/>
</dbReference>
<dbReference type="Gene3D" id="1.10.12.10">
    <property type="entry name" value="Lyase 2-enoyl-coa Hydratase, Chain A, domain 2"/>
    <property type="match status" value="1"/>
</dbReference>
<proteinExistence type="inferred from homology"/>
<dbReference type="EMBL" id="JBHSQI010000006">
    <property type="protein sequence ID" value="MFC6154509.1"/>
    <property type="molecule type" value="Genomic_DNA"/>
</dbReference>
<name>A0ABW1R184_9ACTN</name>
<dbReference type="InterPro" id="IPR018376">
    <property type="entry name" value="Enoyl-CoA_hyd/isom_CS"/>
</dbReference>
<comment type="caution">
    <text evidence="5">The sequence shown here is derived from an EMBL/GenBank/DDBJ whole genome shotgun (WGS) entry which is preliminary data.</text>
</comment>
<dbReference type="CDD" id="cd06558">
    <property type="entry name" value="crotonase-like"/>
    <property type="match status" value="1"/>
</dbReference>
<dbReference type="PROSITE" id="PS00166">
    <property type="entry name" value="ENOYL_COA_HYDRATASE"/>
    <property type="match status" value="1"/>
</dbReference>